<gene>
    <name evidence="2" type="ORF">CLUP02_00224</name>
</gene>
<feature type="region of interest" description="Disordered" evidence="1">
    <location>
        <begin position="21"/>
        <end position="75"/>
    </location>
</feature>
<dbReference type="RefSeq" id="XP_049135233.1">
    <property type="nucleotide sequence ID" value="XM_049279276.1"/>
</dbReference>
<dbReference type="Proteomes" id="UP000830671">
    <property type="component" value="Chromosome 1"/>
</dbReference>
<evidence type="ECO:0000313" key="2">
    <source>
        <dbReference type="EMBL" id="UQC73579.1"/>
    </source>
</evidence>
<dbReference type="GeneID" id="73334286"/>
<dbReference type="EMBL" id="CP019471">
    <property type="protein sequence ID" value="UQC73579.1"/>
    <property type="molecule type" value="Genomic_DNA"/>
</dbReference>
<protein>
    <submittedName>
        <fullName evidence="2">Uncharacterized protein</fullName>
    </submittedName>
</protein>
<sequence>MSSHDLSPCPLDPSVTNQLLEGVARSSPPFRAKIRINPGPRSAPRHTDSRSVRPIPRVHSNFQRPEANSRSSETSSQAFHLLPPAWFLCRDAGSTLPPWSNARSFTHSQCIPRQDNVLEWTEHTRRILSPAGSAVQNRDKNDADDMLRLSTTFIQGTLLKCTGIVTIQSYRYLEYFLANTEACKYQNDLILYAKVGLLAKWRAHWNHRDVIHFPTPRLRWNLALHHRPSLLNPVLPLYTLRRIRQAAGTRLHQRSTSMSISRTSTQVYEMTIAASDPSLLLQPPSHVIVT</sequence>
<reference evidence="2" key="1">
    <citation type="journal article" date="2021" name="Mol. Plant Microbe Interact.">
        <title>Complete Genome Sequence of the Plant-Pathogenic Fungus Colletotrichum lupini.</title>
        <authorList>
            <person name="Baroncelli R."/>
            <person name="Pensec F."/>
            <person name="Da Lio D."/>
            <person name="Boufleur T."/>
            <person name="Vicente I."/>
            <person name="Sarrocco S."/>
            <person name="Picot A."/>
            <person name="Baraldi E."/>
            <person name="Sukno S."/>
            <person name="Thon M."/>
            <person name="Le Floch G."/>
        </authorList>
    </citation>
    <scope>NUCLEOTIDE SEQUENCE</scope>
    <source>
        <strain evidence="2">IMI 504893</strain>
    </source>
</reference>
<accession>A0A9Q8S9R4</accession>
<feature type="compositionally biased region" description="Polar residues" evidence="1">
    <location>
        <begin position="60"/>
        <end position="75"/>
    </location>
</feature>
<proteinExistence type="predicted"/>
<name>A0A9Q8S9R4_9PEZI</name>
<evidence type="ECO:0000256" key="1">
    <source>
        <dbReference type="SAM" id="MobiDB-lite"/>
    </source>
</evidence>
<dbReference type="AlphaFoldDB" id="A0A9Q8S9R4"/>
<organism evidence="2 3">
    <name type="scientific">Colletotrichum lupini</name>
    <dbReference type="NCBI Taxonomy" id="145971"/>
    <lineage>
        <taxon>Eukaryota</taxon>
        <taxon>Fungi</taxon>
        <taxon>Dikarya</taxon>
        <taxon>Ascomycota</taxon>
        <taxon>Pezizomycotina</taxon>
        <taxon>Sordariomycetes</taxon>
        <taxon>Hypocreomycetidae</taxon>
        <taxon>Glomerellales</taxon>
        <taxon>Glomerellaceae</taxon>
        <taxon>Colletotrichum</taxon>
        <taxon>Colletotrichum acutatum species complex</taxon>
    </lineage>
</organism>
<keyword evidence="3" id="KW-1185">Reference proteome</keyword>
<evidence type="ECO:0000313" key="3">
    <source>
        <dbReference type="Proteomes" id="UP000830671"/>
    </source>
</evidence>
<dbReference type="KEGG" id="clup:CLUP02_00224"/>